<reference evidence="2" key="1">
    <citation type="journal article" date="2020" name="Stud. Mycol.">
        <title>101 Dothideomycetes genomes: a test case for predicting lifestyles and emergence of pathogens.</title>
        <authorList>
            <person name="Haridas S."/>
            <person name="Albert R."/>
            <person name="Binder M."/>
            <person name="Bloem J."/>
            <person name="Labutti K."/>
            <person name="Salamov A."/>
            <person name="Andreopoulos B."/>
            <person name="Baker S."/>
            <person name="Barry K."/>
            <person name="Bills G."/>
            <person name="Bluhm B."/>
            <person name="Cannon C."/>
            <person name="Castanera R."/>
            <person name="Culley D."/>
            <person name="Daum C."/>
            <person name="Ezra D."/>
            <person name="Gonzalez J."/>
            <person name="Henrissat B."/>
            <person name="Kuo A."/>
            <person name="Liang C."/>
            <person name="Lipzen A."/>
            <person name="Lutzoni F."/>
            <person name="Magnuson J."/>
            <person name="Mondo S."/>
            <person name="Nolan M."/>
            <person name="Ohm R."/>
            <person name="Pangilinan J."/>
            <person name="Park H.-J."/>
            <person name="Ramirez L."/>
            <person name="Alfaro M."/>
            <person name="Sun H."/>
            <person name="Tritt A."/>
            <person name="Yoshinaga Y."/>
            <person name="Zwiers L.-H."/>
            <person name="Turgeon B."/>
            <person name="Goodwin S."/>
            <person name="Spatafora J."/>
            <person name="Crous P."/>
            <person name="Grigoriev I."/>
        </authorList>
    </citation>
    <scope>NUCLEOTIDE SEQUENCE</scope>
    <source>
        <strain evidence="2">CBS 125425</strain>
    </source>
</reference>
<protein>
    <recommendedName>
        <fullName evidence="4">SGNH hydrolase-type esterase domain-containing protein</fullName>
    </recommendedName>
</protein>
<dbReference type="AlphaFoldDB" id="A0A9P4R3D3"/>
<dbReference type="PANTHER" id="PTHR37981">
    <property type="entry name" value="LIPASE 2"/>
    <property type="match status" value="1"/>
</dbReference>
<dbReference type="EMBL" id="ML996127">
    <property type="protein sequence ID" value="KAF2736270.1"/>
    <property type="molecule type" value="Genomic_DNA"/>
</dbReference>
<dbReference type="Proteomes" id="UP000799444">
    <property type="component" value="Unassembled WGS sequence"/>
</dbReference>
<keyword evidence="3" id="KW-1185">Reference proteome</keyword>
<proteinExistence type="predicted"/>
<dbReference type="InterPro" id="IPR037460">
    <property type="entry name" value="SEST-like"/>
</dbReference>
<dbReference type="OrthoDB" id="3773989at2759"/>
<dbReference type="GO" id="GO:0006629">
    <property type="term" value="P:lipid metabolic process"/>
    <property type="evidence" value="ECO:0007669"/>
    <property type="project" value="TreeGrafter"/>
</dbReference>
<evidence type="ECO:0000256" key="1">
    <source>
        <dbReference type="SAM" id="SignalP"/>
    </source>
</evidence>
<evidence type="ECO:0000313" key="3">
    <source>
        <dbReference type="Proteomes" id="UP000799444"/>
    </source>
</evidence>
<feature type="signal peptide" evidence="1">
    <location>
        <begin position="1"/>
        <end position="18"/>
    </location>
</feature>
<sequence>MHHRGLLAGWLLSGVTSAVPFGYMPHSTLFGRQDGDFDEYDFSKIKKMAAIGDSYSAGIGAGNRLGQALDVNNVANHYTDWWCSRYDHSYPYLLNKGLGDLNSQGGKFQFLSCSGAQTKEVIDSQISRMDSGQDVILISSGGNDVGFADIINQCVYQFFSPTKILGGLGEIAYDRAALKEWLAKAATRVGLDGVDVPLPDIDLLKYARTCEEELENSKKMIESEEFSNGISDLIKKAKEKLAPGGRIYYTSYARFWSPDATDDDWCADPKHTWSVFLSKTFNVADWQSPVALTADHRTKMNEFVEAVNNKIFDAVLASGDDVSFVDWDDYSGGIGGHFCRKEVQEPDTKRWNAAFYEWNINDPMGTSPFRRSVEDLVPGSFEALMNGFAGAAFEMGVQYRDDGNAGEGGIQKRSTFIPDGYGRIFHPTPIVHNIIADLIGYYMASKNARDNNQDLGPSIMYPGDQCLLPQPSGGEGKTGGTCKNEDASGILAKDFASISEEFCKQYNDPNEDRSVNMVLKKEVDGLDDAKIDNGKTSIEFFWVPNKRSNECNTECTAAYSALSETCGKSGAHEVEGTPITVEGVQMAMEAELDAGCGTFSYIVTPPKPKPTEPPKPEKKCYTADGYKKFSRDAALDLAKTTCQQMHDKKVVISQDGDSLPPDGIEFWRTGKDIAEDGADLIMNPNWALSGCEDMNSPTEVNFGTMSVDDCVATFMEVVDGCAPFENPSGDKFWKFGGQNRAKCAFWTVYAQ</sequence>
<gene>
    <name evidence="2" type="ORF">EJ04DRAFT_463462</name>
</gene>
<dbReference type="SUPFAM" id="SSF52266">
    <property type="entry name" value="SGNH hydrolase"/>
    <property type="match status" value="2"/>
</dbReference>
<feature type="chain" id="PRO_5040481265" description="SGNH hydrolase-type esterase domain-containing protein" evidence="1">
    <location>
        <begin position="19"/>
        <end position="751"/>
    </location>
</feature>
<name>A0A9P4R3D3_9PLEO</name>
<accession>A0A9P4R3D3</accession>
<organism evidence="2 3">
    <name type="scientific">Polyplosphaeria fusca</name>
    <dbReference type="NCBI Taxonomy" id="682080"/>
    <lineage>
        <taxon>Eukaryota</taxon>
        <taxon>Fungi</taxon>
        <taxon>Dikarya</taxon>
        <taxon>Ascomycota</taxon>
        <taxon>Pezizomycotina</taxon>
        <taxon>Dothideomycetes</taxon>
        <taxon>Pleosporomycetidae</taxon>
        <taxon>Pleosporales</taxon>
        <taxon>Tetraplosphaeriaceae</taxon>
        <taxon>Polyplosphaeria</taxon>
    </lineage>
</organism>
<dbReference type="PANTHER" id="PTHR37981:SF1">
    <property type="entry name" value="SGNH HYDROLASE-TYPE ESTERASE DOMAIN-CONTAINING PROTEIN"/>
    <property type="match status" value="1"/>
</dbReference>
<evidence type="ECO:0000313" key="2">
    <source>
        <dbReference type="EMBL" id="KAF2736270.1"/>
    </source>
</evidence>
<dbReference type="GO" id="GO:0016788">
    <property type="term" value="F:hydrolase activity, acting on ester bonds"/>
    <property type="evidence" value="ECO:0007669"/>
    <property type="project" value="InterPro"/>
</dbReference>
<evidence type="ECO:0008006" key="4">
    <source>
        <dbReference type="Google" id="ProtNLM"/>
    </source>
</evidence>
<dbReference type="InterPro" id="IPR036514">
    <property type="entry name" value="SGNH_hydro_sf"/>
</dbReference>
<dbReference type="CDD" id="cd01823">
    <property type="entry name" value="SEST_like"/>
    <property type="match status" value="1"/>
</dbReference>
<comment type="caution">
    <text evidence="2">The sequence shown here is derived from an EMBL/GenBank/DDBJ whole genome shotgun (WGS) entry which is preliminary data.</text>
</comment>
<dbReference type="Gene3D" id="3.40.50.1110">
    <property type="entry name" value="SGNH hydrolase"/>
    <property type="match status" value="1"/>
</dbReference>
<keyword evidence="1" id="KW-0732">Signal</keyword>